<dbReference type="EMBL" id="CP029754">
    <property type="protein sequence ID" value="QDD70256.1"/>
    <property type="molecule type" value="Genomic_DNA"/>
</dbReference>
<accession>A0A5B8EFA0</accession>
<evidence type="ECO:0000313" key="1">
    <source>
        <dbReference type="EMBL" id="QDD70256.1"/>
    </source>
</evidence>
<proteinExistence type="predicted"/>
<dbReference type="Proteomes" id="UP000312326">
    <property type="component" value="Chromosome"/>
</dbReference>
<protein>
    <submittedName>
        <fullName evidence="1">Uncharacterized protein</fullName>
    </submittedName>
</protein>
<gene>
    <name evidence="1" type="ORF">DM298_04720</name>
</gene>
<name>A0A5B8EFA0_LACAM</name>
<organism evidence="1 2">
    <name type="scientific">Lactobacillus amylovorus</name>
    <dbReference type="NCBI Taxonomy" id="1604"/>
    <lineage>
        <taxon>Bacteria</taxon>
        <taxon>Bacillati</taxon>
        <taxon>Bacillota</taxon>
        <taxon>Bacilli</taxon>
        <taxon>Lactobacillales</taxon>
        <taxon>Lactobacillaceae</taxon>
        <taxon>Lactobacillus</taxon>
    </lineage>
</organism>
<dbReference type="AlphaFoldDB" id="A0A5B8EFA0"/>
<evidence type="ECO:0000313" key="2">
    <source>
        <dbReference type="Proteomes" id="UP000312326"/>
    </source>
</evidence>
<sequence>MRQYLLHLLMRKMQQLGKNMKMSNRKFGPNTVKCKKANQIMINNLVDHLIILSTPTNMIQIQISVCVNYFY</sequence>
<reference evidence="1 2" key="1">
    <citation type="submission" date="2018-06" db="EMBL/GenBank/DDBJ databases">
        <title>Complete genome sequnece of Lactobacillus amylovorus PMRA3.</title>
        <authorList>
            <person name="Nam Y.-D."/>
            <person name="Chung W.-H."/>
            <person name="Park Y.S."/>
            <person name="Kang J."/>
        </authorList>
    </citation>
    <scope>NUCLEOTIDE SEQUENCE [LARGE SCALE GENOMIC DNA]</scope>
    <source>
        <strain evidence="1 2">PMRA3</strain>
    </source>
</reference>